<evidence type="ECO:0000256" key="2">
    <source>
        <dbReference type="SAM" id="MobiDB-lite"/>
    </source>
</evidence>
<feature type="chain" id="PRO_5046455028" description="DUF4352 domain-containing protein" evidence="3">
    <location>
        <begin position="19"/>
        <end position="189"/>
    </location>
</feature>
<evidence type="ECO:0008006" key="6">
    <source>
        <dbReference type="Google" id="ProtNLM"/>
    </source>
</evidence>
<dbReference type="Proteomes" id="UP001410648">
    <property type="component" value="Unassembled WGS sequence"/>
</dbReference>
<proteinExistence type="predicted"/>
<gene>
    <name evidence="4" type="ORF">GCM10008936_15840</name>
</gene>
<reference evidence="4 5" key="1">
    <citation type="journal article" date="2019" name="Int. J. Syst. Evol. Microbiol.">
        <title>The Global Catalogue of Microorganisms (GCM) 10K type strain sequencing project: providing services to taxonomists for standard genome sequencing and annotation.</title>
        <authorList>
            <consortium name="The Broad Institute Genomics Platform"/>
            <consortium name="The Broad Institute Genome Sequencing Center for Infectious Disease"/>
            <person name="Wu L."/>
            <person name="Ma J."/>
        </authorList>
    </citation>
    <scope>NUCLEOTIDE SEQUENCE [LARGE SCALE GENOMIC DNA]</scope>
    <source>
        <strain evidence="4 5">JCM 14232</strain>
    </source>
</reference>
<keyword evidence="1 3" id="KW-0732">Signal</keyword>
<dbReference type="InterPro" id="IPR029050">
    <property type="entry name" value="Immunoprotect_excell_Ig-like"/>
</dbReference>
<organism evidence="4 5">
    <name type="scientific">Alkalibacterium indicireducens</name>
    <dbReference type="NCBI Taxonomy" id="398758"/>
    <lineage>
        <taxon>Bacteria</taxon>
        <taxon>Bacillati</taxon>
        <taxon>Bacillota</taxon>
        <taxon>Bacilli</taxon>
        <taxon>Lactobacillales</taxon>
        <taxon>Carnobacteriaceae</taxon>
        <taxon>Alkalibacterium</taxon>
    </lineage>
</organism>
<name>A0ABN1B1P6_9LACT</name>
<evidence type="ECO:0000256" key="3">
    <source>
        <dbReference type="SAM" id="SignalP"/>
    </source>
</evidence>
<comment type="caution">
    <text evidence="4">The sequence shown here is derived from an EMBL/GenBank/DDBJ whole genome shotgun (WGS) entry which is preliminary data.</text>
</comment>
<evidence type="ECO:0000313" key="4">
    <source>
        <dbReference type="EMBL" id="GAA0488524.1"/>
    </source>
</evidence>
<evidence type="ECO:0000256" key="1">
    <source>
        <dbReference type="ARBA" id="ARBA00022729"/>
    </source>
</evidence>
<dbReference type="RefSeq" id="WP_346024993.1">
    <property type="nucleotide sequence ID" value="NZ_BAAADA010000142.1"/>
</dbReference>
<dbReference type="EMBL" id="BAAADA010000142">
    <property type="protein sequence ID" value="GAA0488524.1"/>
    <property type="molecule type" value="Genomic_DNA"/>
</dbReference>
<sequence>MEMKKLLALISASAFLLAACDDVDTPADDDDSAAVEDDTEAEATESEEVGEEADTEEETAEVEVEPEESELLSIGESITIDDITMTITNAEFTDERNQFEEDEPEHVIAIYYTLENDTDDDYGYGMDFDVYVDGSQADTYPNDNSMGSVSSGRSTDGVAHYAVNGETIEVEWEPLFSFSGEKGIWDVTP</sequence>
<protein>
    <recommendedName>
        <fullName evidence="6">DUF4352 domain-containing protein</fullName>
    </recommendedName>
</protein>
<dbReference type="Gene3D" id="2.60.40.1240">
    <property type="match status" value="1"/>
</dbReference>
<keyword evidence="5" id="KW-1185">Reference proteome</keyword>
<evidence type="ECO:0000313" key="5">
    <source>
        <dbReference type="Proteomes" id="UP001410648"/>
    </source>
</evidence>
<accession>A0ABN1B1P6</accession>
<feature type="region of interest" description="Disordered" evidence="2">
    <location>
        <begin position="22"/>
        <end position="71"/>
    </location>
</feature>
<feature type="signal peptide" evidence="3">
    <location>
        <begin position="1"/>
        <end position="18"/>
    </location>
</feature>
<feature type="compositionally biased region" description="Acidic residues" evidence="2">
    <location>
        <begin position="22"/>
        <end position="70"/>
    </location>
</feature>
<dbReference type="PROSITE" id="PS51257">
    <property type="entry name" value="PROKAR_LIPOPROTEIN"/>
    <property type="match status" value="1"/>
</dbReference>